<feature type="transmembrane region" description="Helical" evidence="7">
    <location>
        <begin position="12"/>
        <end position="33"/>
    </location>
</feature>
<dbReference type="AlphaFoldDB" id="A0A482PBV3"/>
<evidence type="ECO:0000313" key="9">
    <source>
        <dbReference type="EMBL" id="QBY27685.1"/>
    </source>
</evidence>
<protein>
    <recommendedName>
        <fullName evidence="8">Acyltransferase 3 domain-containing protein</fullName>
    </recommendedName>
</protein>
<dbReference type="GO" id="GO:0009246">
    <property type="term" value="P:enterobacterial common antigen biosynthetic process"/>
    <property type="evidence" value="ECO:0007669"/>
    <property type="project" value="TreeGrafter"/>
</dbReference>
<evidence type="ECO:0000256" key="2">
    <source>
        <dbReference type="ARBA" id="ARBA00007400"/>
    </source>
</evidence>
<feature type="transmembrane region" description="Helical" evidence="7">
    <location>
        <begin position="175"/>
        <end position="194"/>
    </location>
</feature>
<proteinExistence type="inferred from homology"/>
<dbReference type="PANTHER" id="PTHR40074">
    <property type="entry name" value="O-ACETYLTRANSFERASE WECH"/>
    <property type="match status" value="1"/>
</dbReference>
<dbReference type="InterPro" id="IPR002656">
    <property type="entry name" value="Acyl_transf_3_dom"/>
</dbReference>
<name>A0A482PBV3_CITRO</name>
<feature type="transmembrane region" description="Helical" evidence="7">
    <location>
        <begin position="269"/>
        <end position="287"/>
    </location>
</feature>
<dbReference type="GO" id="GO:0005886">
    <property type="term" value="C:plasma membrane"/>
    <property type="evidence" value="ECO:0007669"/>
    <property type="project" value="UniProtKB-SubCell"/>
</dbReference>
<keyword evidence="3" id="KW-1003">Cell membrane</keyword>
<sequence length="332" mass="38412">MSTVAGRSYDIDLARTLSCFLVVMTHVTAYWNYKFQPVWEVVNFYNSLSRCAVPIFIMISGILLVKKDIDPATFYKKKFPKAIAALLAWSAFYYIFYDNNPTITGFFIKILTGQAMYHLWYLYFLLGMYLITPIISLAYFGMSDKQRLFFFITIIVLFQFNVIKSLTGLSLQSKFNMDSIVTLSWYMFVGKYVYDLKDKIRSKIVLSVMFISSIAFTAIMNEWYSHYIGSPSQAFLDNFALNTFIAACSLLLLSTKVNFTYLNKISHKISGYTFAIYCIHPAILIPLKQTVWELSWGNSMTYFLPLVCVFMFIISLCISYILKSIPVIRYVC</sequence>
<dbReference type="RefSeq" id="WP_012905358.1">
    <property type="nucleotide sequence ID" value="NZ_CAJTBI010000027.1"/>
</dbReference>
<evidence type="ECO:0000256" key="3">
    <source>
        <dbReference type="ARBA" id="ARBA00022475"/>
    </source>
</evidence>
<feature type="transmembrane region" description="Helical" evidence="7">
    <location>
        <begin position="45"/>
        <end position="66"/>
    </location>
</feature>
<evidence type="ECO:0000256" key="5">
    <source>
        <dbReference type="ARBA" id="ARBA00022989"/>
    </source>
</evidence>
<keyword evidence="5 7" id="KW-1133">Transmembrane helix</keyword>
<gene>
    <name evidence="9" type="ORF">E2R62_01710</name>
</gene>
<dbReference type="GO" id="GO:0016413">
    <property type="term" value="F:O-acetyltransferase activity"/>
    <property type="evidence" value="ECO:0007669"/>
    <property type="project" value="TreeGrafter"/>
</dbReference>
<evidence type="ECO:0000256" key="6">
    <source>
        <dbReference type="ARBA" id="ARBA00023136"/>
    </source>
</evidence>
<dbReference type="EMBL" id="CP038008">
    <property type="protein sequence ID" value="QBY27685.1"/>
    <property type="molecule type" value="Genomic_DNA"/>
</dbReference>
<dbReference type="PANTHER" id="PTHR40074:SF2">
    <property type="entry name" value="O-ACETYLTRANSFERASE WECH"/>
    <property type="match status" value="1"/>
</dbReference>
<evidence type="ECO:0000256" key="4">
    <source>
        <dbReference type="ARBA" id="ARBA00022692"/>
    </source>
</evidence>
<feature type="transmembrane region" description="Helical" evidence="7">
    <location>
        <begin position="78"/>
        <end position="97"/>
    </location>
</feature>
<feature type="transmembrane region" description="Helical" evidence="7">
    <location>
        <begin position="302"/>
        <end position="322"/>
    </location>
</feature>
<reference evidence="9" key="1">
    <citation type="submission" date="2019-03" db="EMBL/GenBank/DDBJ databases">
        <title>Complete genome sequence of enteropathogenic Citrobacter rodentium strain DBS100.</title>
        <authorList>
            <person name="Popov G."/>
            <person name="Fiebig A."/>
            <person name="Shideler S."/>
            <person name="Coombes B."/>
            <person name="Savchenko A."/>
        </authorList>
    </citation>
    <scope>NUCLEOTIDE SEQUENCE</scope>
    <source>
        <strain evidence="9">DBS100</strain>
    </source>
</reference>
<dbReference type="Pfam" id="PF01757">
    <property type="entry name" value="Acyl_transf_3"/>
    <property type="match status" value="1"/>
</dbReference>
<feature type="transmembrane region" description="Helical" evidence="7">
    <location>
        <begin position="206"/>
        <end position="224"/>
    </location>
</feature>
<keyword evidence="6 7" id="KW-0472">Membrane</keyword>
<comment type="similarity">
    <text evidence="2">Belongs to the acyltransferase 3 family.</text>
</comment>
<dbReference type="OMA" id="TFYYVLY"/>
<evidence type="ECO:0000256" key="1">
    <source>
        <dbReference type="ARBA" id="ARBA00004651"/>
    </source>
</evidence>
<feature type="transmembrane region" description="Helical" evidence="7">
    <location>
        <begin position="148"/>
        <end position="169"/>
    </location>
</feature>
<evidence type="ECO:0000256" key="7">
    <source>
        <dbReference type="SAM" id="Phobius"/>
    </source>
</evidence>
<accession>A0A482PBV3</accession>
<evidence type="ECO:0000259" key="8">
    <source>
        <dbReference type="Pfam" id="PF01757"/>
    </source>
</evidence>
<feature type="transmembrane region" description="Helical" evidence="7">
    <location>
        <begin position="117"/>
        <end position="141"/>
    </location>
</feature>
<feature type="transmembrane region" description="Helical" evidence="7">
    <location>
        <begin position="239"/>
        <end position="257"/>
    </location>
</feature>
<comment type="subcellular location">
    <subcellularLocation>
        <location evidence="1">Cell membrane</location>
        <topology evidence="1">Multi-pass membrane protein</topology>
    </subcellularLocation>
</comment>
<organism evidence="9">
    <name type="scientific">Citrobacter rodentium</name>
    <dbReference type="NCBI Taxonomy" id="67825"/>
    <lineage>
        <taxon>Bacteria</taxon>
        <taxon>Pseudomonadati</taxon>
        <taxon>Pseudomonadota</taxon>
        <taxon>Gammaproteobacteria</taxon>
        <taxon>Enterobacterales</taxon>
        <taxon>Enterobacteriaceae</taxon>
        <taxon>Citrobacter</taxon>
    </lineage>
</organism>
<keyword evidence="4 7" id="KW-0812">Transmembrane</keyword>
<feature type="domain" description="Acyltransferase 3" evidence="8">
    <location>
        <begin position="9"/>
        <end position="319"/>
    </location>
</feature>